<accession>F4SBA3</accession>
<dbReference type="InterPro" id="IPR008271">
    <property type="entry name" value="Ser/Thr_kinase_AS"/>
</dbReference>
<dbReference type="HOGENOM" id="CLU_000288_63_0_1"/>
<dbReference type="AlphaFoldDB" id="F4SBA3"/>
<comment type="similarity">
    <text evidence="6">Belongs to the protein kinase superfamily.</text>
</comment>
<keyword evidence="6" id="KW-0418">Kinase</keyword>
<keyword evidence="6" id="KW-0723">Serine/threonine-protein kinase</keyword>
<keyword evidence="6" id="KW-0808">Transferase</keyword>
<dbReference type="PROSITE" id="PS00108">
    <property type="entry name" value="PROTEIN_KINASE_ST"/>
    <property type="match status" value="1"/>
</dbReference>
<dbReference type="Gene3D" id="1.10.510.10">
    <property type="entry name" value="Transferase(Phosphotransferase) domain 1"/>
    <property type="match status" value="1"/>
</dbReference>
<dbReference type="PROSITE" id="PS00107">
    <property type="entry name" value="PROTEIN_KINASE_ATP"/>
    <property type="match status" value="1"/>
</dbReference>
<evidence type="ECO:0000256" key="6">
    <source>
        <dbReference type="RuleBase" id="RU000304"/>
    </source>
</evidence>
<dbReference type="InterPro" id="IPR017348">
    <property type="entry name" value="PIM1/2/3"/>
</dbReference>
<keyword evidence="1 5" id="KW-0547">Nucleotide-binding</keyword>
<dbReference type="GO" id="GO:0005634">
    <property type="term" value="C:nucleus"/>
    <property type="evidence" value="ECO:0007669"/>
    <property type="project" value="TreeGrafter"/>
</dbReference>
<dbReference type="InParanoid" id="F4SBA3"/>
<evidence type="ECO:0000256" key="3">
    <source>
        <dbReference type="PIRSR" id="PIRSR037993-1"/>
    </source>
</evidence>
<feature type="active site" description="Proton acceptor" evidence="3">
    <location>
        <position position="143"/>
    </location>
</feature>
<dbReference type="PANTHER" id="PTHR24346">
    <property type="entry name" value="MAP/MICROTUBULE AFFINITY-REGULATING KINASE"/>
    <property type="match status" value="1"/>
</dbReference>
<dbReference type="PROSITE" id="PS50011">
    <property type="entry name" value="PROTEIN_KINASE_DOM"/>
    <property type="match status" value="1"/>
</dbReference>
<sequence>FDRTYLIGDELGSGGFGFVVQATRQNDGLLCAVKFIYKDKIPSHAWVKDDFWGDEDDCNGILRSKDGVKRTIQHRGVVSYVDLFEDQSYLYLVSPAMMRRSSCDLFECIEQHSRLPEHFAKYVFAQLVDVVGCLHYNGFVHRDIKDENIVIDDKYRVKLIDFGSTFLFDYRKEVPSLARFYGTMNFAAPEILKKGTYQPIAAEIWSLGILLTILVTGESFFRDTEAVKGYRASAPNSPISESCMDLIFRCLAYDPNDRWNCFRIRTHPWLAD</sequence>
<organism evidence="9">
    <name type="scientific">Melampsora larici-populina (strain 98AG31 / pathotype 3-4-7)</name>
    <name type="common">Poplar leaf rust fungus</name>
    <dbReference type="NCBI Taxonomy" id="747676"/>
    <lineage>
        <taxon>Eukaryota</taxon>
        <taxon>Fungi</taxon>
        <taxon>Dikarya</taxon>
        <taxon>Basidiomycota</taxon>
        <taxon>Pucciniomycotina</taxon>
        <taxon>Pucciniomycetes</taxon>
        <taxon>Pucciniales</taxon>
        <taxon>Melampsoraceae</taxon>
        <taxon>Melampsora</taxon>
    </lineage>
</organism>
<feature type="non-terminal residue" evidence="8">
    <location>
        <position position="1"/>
    </location>
</feature>
<evidence type="ECO:0000313" key="8">
    <source>
        <dbReference type="EMBL" id="EGF98059.1"/>
    </source>
</evidence>
<dbReference type="GO" id="GO:0043066">
    <property type="term" value="P:negative regulation of apoptotic process"/>
    <property type="evidence" value="ECO:0007669"/>
    <property type="project" value="InterPro"/>
</dbReference>
<dbReference type="Proteomes" id="UP000001072">
    <property type="component" value="Unassembled WGS sequence"/>
</dbReference>
<dbReference type="GO" id="GO:0045719">
    <property type="term" value="P:negative regulation of glycogen biosynthetic process"/>
    <property type="evidence" value="ECO:0007669"/>
    <property type="project" value="TreeGrafter"/>
</dbReference>
<keyword evidence="9" id="KW-1185">Reference proteome</keyword>
<dbReference type="InterPro" id="IPR000719">
    <property type="entry name" value="Prot_kinase_dom"/>
</dbReference>
<feature type="non-terminal residue" evidence="8">
    <location>
        <position position="272"/>
    </location>
</feature>
<dbReference type="STRING" id="747676.F4SBA3"/>
<dbReference type="KEGG" id="mlr:MELLADRAFT_27719"/>
<dbReference type="eggNOG" id="KOG1152">
    <property type="taxonomic scope" value="Eukaryota"/>
</dbReference>
<dbReference type="InterPro" id="IPR017441">
    <property type="entry name" value="Protein_kinase_ATP_BS"/>
</dbReference>
<gene>
    <name evidence="8" type="ORF">MELLADRAFT_27719</name>
</gene>
<evidence type="ECO:0000256" key="5">
    <source>
        <dbReference type="PROSITE-ProRule" id="PRU10141"/>
    </source>
</evidence>
<evidence type="ECO:0000313" key="9">
    <source>
        <dbReference type="Proteomes" id="UP000001072"/>
    </source>
</evidence>
<dbReference type="InterPro" id="IPR011009">
    <property type="entry name" value="Kinase-like_dom_sf"/>
</dbReference>
<feature type="domain" description="Protein kinase" evidence="7">
    <location>
        <begin position="5"/>
        <end position="270"/>
    </location>
</feature>
<evidence type="ECO:0000256" key="4">
    <source>
        <dbReference type="PIRSR" id="PIRSR037993-2"/>
    </source>
</evidence>
<dbReference type="RefSeq" id="XP_007418645.1">
    <property type="nucleotide sequence ID" value="XM_007418583.1"/>
</dbReference>
<feature type="binding site" evidence="4 5">
    <location>
        <position position="34"/>
    </location>
    <ligand>
        <name>ATP</name>
        <dbReference type="ChEBI" id="CHEBI:30616"/>
    </ligand>
</feature>
<evidence type="ECO:0000259" key="7">
    <source>
        <dbReference type="PROSITE" id="PS50011"/>
    </source>
</evidence>
<dbReference type="GO" id="GO:0005524">
    <property type="term" value="F:ATP binding"/>
    <property type="evidence" value="ECO:0007669"/>
    <property type="project" value="UniProtKB-UniRule"/>
</dbReference>
<name>F4SBA3_MELLP</name>
<dbReference type="GO" id="GO:0004674">
    <property type="term" value="F:protein serine/threonine kinase activity"/>
    <property type="evidence" value="ECO:0007669"/>
    <property type="project" value="UniProtKB-KW"/>
</dbReference>
<feature type="binding site" evidence="4">
    <location>
        <position position="104"/>
    </location>
    <ligand>
        <name>ATP</name>
        <dbReference type="ChEBI" id="CHEBI:30616"/>
    </ligand>
</feature>
<dbReference type="GO" id="GO:0005829">
    <property type="term" value="C:cytosol"/>
    <property type="evidence" value="ECO:0007669"/>
    <property type="project" value="TreeGrafter"/>
</dbReference>
<dbReference type="Gene3D" id="3.30.200.20">
    <property type="entry name" value="Phosphorylase Kinase, domain 1"/>
    <property type="match status" value="1"/>
</dbReference>
<dbReference type="SMART" id="SM00220">
    <property type="entry name" value="S_TKc"/>
    <property type="match status" value="1"/>
</dbReference>
<dbReference type="GeneID" id="18926989"/>
<proteinExistence type="inferred from homology"/>
<feature type="binding site" evidence="4">
    <location>
        <begin position="11"/>
        <end position="19"/>
    </location>
    <ligand>
        <name>ATP</name>
        <dbReference type="ChEBI" id="CHEBI:30616"/>
    </ligand>
</feature>
<evidence type="ECO:0000256" key="1">
    <source>
        <dbReference type="ARBA" id="ARBA00022741"/>
    </source>
</evidence>
<dbReference type="GO" id="GO:0035556">
    <property type="term" value="P:intracellular signal transduction"/>
    <property type="evidence" value="ECO:0007669"/>
    <property type="project" value="TreeGrafter"/>
</dbReference>
<protein>
    <recommendedName>
        <fullName evidence="7">Protein kinase domain-containing protein</fullName>
    </recommendedName>
</protein>
<evidence type="ECO:0000256" key="2">
    <source>
        <dbReference type="ARBA" id="ARBA00022840"/>
    </source>
</evidence>
<dbReference type="PIRSF" id="PIRSF037993">
    <property type="entry name" value="STPK_Pim-1"/>
    <property type="match status" value="1"/>
</dbReference>
<dbReference type="Pfam" id="PF00069">
    <property type="entry name" value="Pkinase"/>
    <property type="match status" value="1"/>
</dbReference>
<reference evidence="9" key="1">
    <citation type="journal article" date="2011" name="Proc. Natl. Acad. Sci. U.S.A.">
        <title>Obligate biotrophy features unraveled by the genomic analysis of rust fungi.</title>
        <authorList>
            <person name="Duplessis S."/>
            <person name="Cuomo C.A."/>
            <person name="Lin Y.-C."/>
            <person name="Aerts A."/>
            <person name="Tisserant E."/>
            <person name="Veneault-Fourrey C."/>
            <person name="Joly D.L."/>
            <person name="Hacquard S."/>
            <person name="Amselem J."/>
            <person name="Cantarel B.L."/>
            <person name="Chiu R."/>
            <person name="Coutinho P.M."/>
            <person name="Feau N."/>
            <person name="Field M."/>
            <person name="Frey P."/>
            <person name="Gelhaye E."/>
            <person name="Goldberg J."/>
            <person name="Grabherr M.G."/>
            <person name="Kodira C.D."/>
            <person name="Kohler A."/>
            <person name="Kuees U."/>
            <person name="Lindquist E.A."/>
            <person name="Lucas S.M."/>
            <person name="Mago R."/>
            <person name="Mauceli E."/>
            <person name="Morin E."/>
            <person name="Murat C."/>
            <person name="Pangilinan J.L."/>
            <person name="Park R."/>
            <person name="Pearson M."/>
            <person name="Quesneville H."/>
            <person name="Rouhier N."/>
            <person name="Sakthikumar S."/>
            <person name="Salamov A.A."/>
            <person name="Schmutz J."/>
            <person name="Selles B."/>
            <person name="Shapiro H."/>
            <person name="Tanguay P."/>
            <person name="Tuskan G.A."/>
            <person name="Henrissat B."/>
            <person name="Van de Peer Y."/>
            <person name="Rouze P."/>
            <person name="Ellis J.G."/>
            <person name="Dodds P.N."/>
            <person name="Schein J.E."/>
            <person name="Zhong S."/>
            <person name="Hamelin R.C."/>
            <person name="Grigoriev I.V."/>
            <person name="Szabo L.J."/>
            <person name="Martin F."/>
        </authorList>
    </citation>
    <scope>NUCLEOTIDE SEQUENCE [LARGE SCALE GENOMIC DNA]</scope>
    <source>
        <strain evidence="9">98AG31 / pathotype 3-4-7</strain>
    </source>
</reference>
<keyword evidence="2 4" id="KW-0067">ATP-binding</keyword>
<dbReference type="SUPFAM" id="SSF56112">
    <property type="entry name" value="Protein kinase-like (PK-like)"/>
    <property type="match status" value="1"/>
</dbReference>
<dbReference type="OrthoDB" id="10252171at2759"/>
<dbReference type="EMBL" id="GL883186">
    <property type="protein sequence ID" value="EGF98059.1"/>
    <property type="molecule type" value="Genomic_DNA"/>
</dbReference>
<dbReference type="VEuPathDB" id="FungiDB:MELLADRAFT_27719"/>
<dbReference type="PANTHER" id="PTHR24346:SF72">
    <property type="entry name" value="CAMK PROTEIN KINASE"/>
    <property type="match status" value="1"/>
</dbReference>